<keyword evidence="1" id="KW-0732">Signal</keyword>
<dbReference type="AlphaFoldDB" id="A0A8S3YUZ0"/>
<evidence type="ECO:0000256" key="1">
    <source>
        <dbReference type="SAM" id="SignalP"/>
    </source>
</evidence>
<dbReference type="Proteomes" id="UP000678393">
    <property type="component" value="Unassembled WGS sequence"/>
</dbReference>
<dbReference type="EMBL" id="CAJHNH020001001">
    <property type="protein sequence ID" value="CAG5120977.1"/>
    <property type="molecule type" value="Genomic_DNA"/>
</dbReference>
<gene>
    <name evidence="2" type="ORF">CUNI_LOCUS6535</name>
</gene>
<comment type="caution">
    <text evidence="2">The sequence shown here is derived from an EMBL/GenBank/DDBJ whole genome shotgun (WGS) entry which is preliminary data.</text>
</comment>
<organism evidence="2 3">
    <name type="scientific">Candidula unifasciata</name>
    <dbReference type="NCBI Taxonomy" id="100452"/>
    <lineage>
        <taxon>Eukaryota</taxon>
        <taxon>Metazoa</taxon>
        <taxon>Spiralia</taxon>
        <taxon>Lophotrochozoa</taxon>
        <taxon>Mollusca</taxon>
        <taxon>Gastropoda</taxon>
        <taxon>Heterobranchia</taxon>
        <taxon>Euthyneura</taxon>
        <taxon>Panpulmonata</taxon>
        <taxon>Eupulmonata</taxon>
        <taxon>Stylommatophora</taxon>
        <taxon>Helicina</taxon>
        <taxon>Helicoidea</taxon>
        <taxon>Geomitridae</taxon>
        <taxon>Candidula</taxon>
    </lineage>
</organism>
<sequence>MKSVLLLASVLTMARLADSALCTFSSCAEVTCKPVTADNCDGKIVKNGSVCLECCDVCYRIIEPGETCADPEWFSTYDDFVYAECTEGYYCDYLGSQTCIQ</sequence>
<evidence type="ECO:0000313" key="2">
    <source>
        <dbReference type="EMBL" id="CAG5120977.1"/>
    </source>
</evidence>
<proteinExistence type="predicted"/>
<name>A0A8S3YUZ0_9EUPU</name>
<keyword evidence="3" id="KW-1185">Reference proteome</keyword>
<feature type="chain" id="PRO_5035859986" evidence="1">
    <location>
        <begin position="20"/>
        <end position="101"/>
    </location>
</feature>
<evidence type="ECO:0000313" key="3">
    <source>
        <dbReference type="Proteomes" id="UP000678393"/>
    </source>
</evidence>
<reference evidence="2" key="1">
    <citation type="submission" date="2021-04" db="EMBL/GenBank/DDBJ databases">
        <authorList>
            <consortium name="Molecular Ecology Group"/>
        </authorList>
    </citation>
    <scope>NUCLEOTIDE SEQUENCE</scope>
</reference>
<accession>A0A8S3YUZ0</accession>
<feature type="signal peptide" evidence="1">
    <location>
        <begin position="1"/>
        <end position="19"/>
    </location>
</feature>
<dbReference type="OrthoDB" id="1725934at2759"/>
<protein>
    <submittedName>
        <fullName evidence="2">Uncharacterized protein</fullName>
    </submittedName>
</protein>